<protein>
    <recommendedName>
        <fullName evidence="4">Large ribosomal subunit protein bL17</fullName>
    </recommendedName>
</protein>
<comment type="subunit">
    <text evidence="4">Part of the 50S ribosomal subunit. Contacts protein L32.</text>
</comment>
<dbReference type="InterPro" id="IPR036373">
    <property type="entry name" value="Ribosomal_bL17_sf"/>
</dbReference>
<accession>A0A8J7PXU2</accession>
<dbReference type="PANTHER" id="PTHR14413:SF16">
    <property type="entry name" value="LARGE RIBOSOMAL SUBUNIT PROTEIN BL17M"/>
    <property type="match status" value="1"/>
</dbReference>
<evidence type="ECO:0000256" key="3">
    <source>
        <dbReference type="ARBA" id="ARBA00023274"/>
    </source>
</evidence>
<name>A0A8J7PXU2_9PROT</name>
<gene>
    <name evidence="4 6" type="primary">rplQ</name>
    <name evidence="6" type="ORF">J0H12_07135</name>
</gene>
<keyword evidence="3 4" id="KW-0687">Ribonucleoprotein</keyword>
<dbReference type="EMBL" id="JAFKGL010000032">
    <property type="protein sequence ID" value="MBN9413674.1"/>
    <property type="molecule type" value="Genomic_DNA"/>
</dbReference>
<dbReference type="NCBIfam" id="TIGR00059">
    <property type="entry name" value="L17"/>
    <property type="match status" value="1"/>
</dbReference>
<dbReference type="InterPro" id="IPR047859">
    <property type="entry name" value="Ribosomal_bL17_CS"/>
</dbReference>
<dbReference type="AlphaFoldDB" id="A0A8J7PXU2"/>
<dbReference type="Proteomes" id="UP000664414">
    <property type="component" value="Unassembled WGS sequence"/>
</dbReference>
<dbReference type="GO" id="GO:0022625">
    <property type="term" value="C:cytosolic large ribosomal subunit"/>
    <property type="evidence" value="ECO:0007669"/>
    <property type="project" value="TreeGrafter"/>
</dbReference>
<dbReference type="SUPFAM" id="SSF64263">
    <property type="entry name" value="Prokaryotic ribosomal protein L17"/>
    <property type="match status" value="1"/>
</dbReference>
<comment type="similarity">
    <text evidence="1 4 5">Belongs to the bacterial ribosomal protein bL17 family.</text>
</comment>
<proteinExistence type="inferred from homology"/>
<evidence type="ECO:0000313" key="7">
    <source>
        <dbReference type="Proteomes" id="UP000664414"/>
    </source>
</evidence>
<dbReference type="GO" id="GO:0003735">
    <property type="term" value="F:structural constituent of ribosome"/>
    <property type="evidence" value="ECO:0007669"/>
    <property type="project" value="InterPro"/>
</dbReference>
<keyword evidence="2 4" id="KW-0689">Ribosomal protein</keyword>
<evidence type="ECO:0000256" key="5">
    <source>
        <dbReference type="RuleBase" id="RU000660"/>
    </source>
</evidence>
<dbReference type="FunFam" id="3.90.1030.10:FF:000001">
    <property type="entry name" value="50S ribosomal protein L17"/>
    <property type="match status" value="1"/>
</dbReference>
<organism evidence="6 7">
    <name type="scientific">Candidatus Paracaedimonas acanthamoebae</name>
    <dbReference type="NCBI Taxonomy" id="244581"/>
    <lineage>
        <taxon>Bacteria</taxon>
        <taxon>Pseudomonadati</taxon>
        <taxon>Pseudomonadota</taxon>
        <taxon>Alphaproteobacteria</taxon>
        <taxon>Holosporales</taxon>
        <taxon>Caedimonadaceae</taxon>
        <taxon>Candidatus Paracaedimonas</taxon>
    </lineage>
</organism>
<dbReference type="InterPro" id="IPR000456">
    <property type="entry name" value="Ribosomal_bL17"/>
</dbReference>
<evidence type="ECO:0000256" key="2">
    <source>
        <dbReference type="ARBA" id="ARBA00022980"/>
    </source>
</evidence>
<dbReference type="PANTHER" id="PTHR14413">
    <property type="entry name" value="RIBOSOMAL PROTEIN L17"/>
    <property type="match status" value="1"/>
</dbReference>
<dbReference type="HAMAP" id="MF_01368">
    <property type="entry name" value="Ribosomal_bL17"/>
    <property type="match status" value="1"/>
</dbReference>
<evidence type="ECO:0000313" key="6">
    <source>
        <dbReference type="EMBL" id="MBN9413674.1"/>
    </source>
</evidence>
<dbReference type="Pfam" id="PF01196">
    <property type="entry name" value="Ribosomal_L17"/>
    <property type="match status" value="1"/>
</dbReference>
<evidence type="ECO:0000256" key="1">
    <source>
        <dbReference type="ARBA" id="ARBA00008777"/>
    </source>
</evidence>
<dbReference type="Gene3D" id="3.90.1030.10">
    <property type="entry name" value="Ribosomal protein L17"/>
    <property type="match status" value="1"/>
</dbReference>
<comment type="caution">
    <text evidence="6">The sequence shown here is derived from an EMBL/GenBank/DDBJ whole genome shotgun (WGS) entry which is preliminary data.</text>
</comment>
<evidence type="ECO:0000256" key="4">
    <source>
        <dbReference type="HAMAP-Rule" id="MF_01368"/>
    </source>
</evidence>
<reference evidence="6" key="1">
    <citation type="submission" date="2021-02" db="EMBL/GenBank/DDBJ databases">
        <title>Thiocyanate and organic carbon inputs drive convergent selection for specific autotrophic Afipia and Thiobacillus strains within complex microbiomes.</title>
        <authorList>
            <person name="Huddy R.J."/>
            <person name="Sachdeva R."/>
            <person name="Kadzinga F."/>
            <person name="Kantor R.S."/>
            <person name="Harrison S.T.L."/>
            <person name="Banfield J.F."/>
        </authorList>
    </citation>
    <scope>NUCLEOTIDE SEQUENCE</scope>
    <source>
        <strain evidence="6">SCN18_10_11_15_R4_P_38_20</strain>
    </source>
</reference>
<dbReference type="PROSITE" id="PS01167">
    <property type="entry name" value="RIBOSOMAL_L17"/>
    <property type="match status" value="1"/>
</dbReference>
<dbReference type="GO" id="GO:0006412">
    <property type="term" value="P:translation"/>
    <property type="evidence" value="ECO:0007669"/>
    <property type="project" value="UniProtKB-UniRule"/>
</dbReference>
<sequence length="144" mass="15922">MRHRMRGRQLNRTTNQRKALLRGLAKDLIRHEQITTTLPKAKDLRPFVEKLVTLGRRGGLHVYRQALSVLGDNELARKLTGTLAERYRDRAGGYTRIVKAGFRYGDNAPLAVIEFIERDAAAKGAGQKVAAPSMATDAAAEAQA</sequence>